<dbReference type="InterPro" id="IPR032823">
    <property type="entry name" value="BCA_ABC_TP_C"/>
</dbReference>
<keyword evidence="2" id="KW-0547">Nucleotide-binding</keyword>
<keyword evidence="3 5" id="KW-0067">ATP-binding</keyword>
<dbReference type="InterPro" id="IPR027417">
    <property type="entry name" value="P-loop_NTPase"/>
</dbReference>
<dbReference type="SUPFAM" id="SSF52540">
    <property type="entry name" value="P-loop containing nucleoside triphosphate hydrolases"/>
    <property type="match status" value="1"/>
</dbReference>
<proteinExistence type="predicted"/>
<dbReference type="PROSITE" id="PS50893">
    <property type="entry name" value="ABC_TRANSPORTER_2"/>
    <property type="match status" value="1"/>
</dbReference>
<dbReference type="GO" id="GO:0005886">
    <property type="term" value="C:plasma membrane"/>
    <property type="evidence" value="ECO:0007669"/>
    <property type="project" value="TreeGrafter"/>
</dbReference>
<evidence type="ECO:0000256" key="1">
    <source>
        <dbReference type="ARBA" id="ARBA00022448"/>
    </source>
</evidence>
<dbReference type="Gene3D" id="3.40.50.300">
    <property type="entry name" value="P-loop containing nucleotide triphosphate hydrolases"/>
    <property type="match status" value="1"/>
</dbReference>
<evidence type="ECO:0000256" key="3">
    <source>
        <dbReference type="ARBA" id="ARBA00022840"/>
    </source>
</evidence>
<dbReference type="GO" id="GO:0005524">
    <property type="term" value="F:ATP binding"/>
    <property type="evidence" value="ECO:0007669"/>
    <property type="project" value="UniProtKB-KW"/>
</dbReference>
<dbReference type="RefSeq" id="WP_100672743.1">
    <property type="nucleotide sequence ID" value="NZ_NJGD01000007.1"/>
</dbReference>
<gene>
    <name evidence="5" type="ORF">CEJ86_17700</name>
</gene>
<evidence type="ECO:0000313" key="5">
    <source>
        <dbReference type="EMBL" id="PJR14227.1"/>
    </source>
</evidence>
<organism evidence="5 6">
    <name type="scientific">Rhizobium meliloti</name>
    <name type="common">Ensifer meliloti</name>
    <name type="synonym">Sinorhizobium meliloti</name>
    <dbReference type="NCBI Taxonomy" id="382"/>
    <lineage>
        <taxon>Bacteria</taxon>
        <taxon>Pseudomonadati</taxon>
        <taxon>Pseudomonadota</taxon>
        <taxon>Alphaproteobacteria</taxon>
        <taxon>Hyphomicrobiales</taxon>
        <taxon>Rhizobiaceae</taxon>
        <taxon>Sinorhizobium/Ensifer group</taxon>
        <taxon>Sinorhizobium</taxon>
    </lineage>
</organism>
<accession>A0A2J0Z153</accession>
<feature type="domain" description="ABC transporter" evidence="4">
    <location>
        <begin position="6"/>
        <end position="241"/>
    </location>
</feature>
<reference evidence="5 6" key="1">
    <citation type="submission" date="2017-06" db="EMBL/GenBank/DDBJ databases">
        <title>Ensifer strains isolated from leguminous trees and herbs display diverse denitrification phenotypes with some acting as strong N2O sinks.</title>
        <authorList>
            <person name="Woliy K."/>
            <person name="Mania D."/>
            <person name="Bakken L.R."/>
            <person name="Frostegard A."/>
        </authorList>
    </citation>
    <scope>NUCLEOTIDE SEQUENCE [LARGE SCALE GENOMIC DNA]</scope>
    <source>
        <strain evidence="5 6">AC50a</strain>
    </source>
</reference>
<evidence type="ECO:0000313" key="6">
    <source>
        <dbReference type="Proteomes" id="UP000231987"/>
    </source>
</evidence>
<protein>
    <submittedName>
        <fullName evidence="5">ABC transporter ATP-binding protein</fullName>
    </submittedName>
</protein>
<name>A0A2J0Z153_RHIML</name>
<dbReference type="AlphaFoldDB" id="A0A2J0Z153"/>
<keyword evidence="1" id="KW-0813">Transport</keyword>
<dbReference type="InterPro" id="IPR003593">
    <property type="entry name" value="AAA+_ATPase"/>
</dbReference>
<sequence length="244" mass="26081">MSDTILEVVNASKHFGGLKAVDGVSFGVSRGEILGIAGPNGSGKSTLFNLITGVPFGPTSGEIRFQGQRIDRWPAHRIARSGLARTFQKDAEFPDLTARETLLVCGTYNGQLGRAAARSRSDEVLALVEFDGKRCDIPSRNLSVYEKKQLMIASALMSGPAVLMLDEPASGLTRPEIERLDALLVSVNASGLTVLLIEHVLSLLLSVSQRLVVLNQGSVLAQGNPADVVQNEDVIEAYLGGRKQ</sequence>
<dbReference type="Proteomes" id="UP000231987">
    <property type="component" value="Unassembled WGS sequence"/>
</dbReference>
<dbReference type="PANTHER" id="PTHR45772">
    <property type="entry name" value="CONSERVED COMPONENT OF ABC TRANSPORTER FOR NATURAL AMINO ACIDS-RELATED"/>
    <property type="match status" value="1"/>
</dbReference>
<dbReference type="Pfam" id="PF00005">
    <property type="entry name" value="ABC_tran"/>
    <property type="match status" value="1"/>
</dbReference>
<comment type="caution">
    <text evidence="5">The sequence shown here is derived from an EMBL/GenBank/DDBJ whole genome shotgun (WGS) entry which is preliminary data.</text>
</comment>
<dbReference type="GO" id="GO:0016887">
    <property type="term" value="F:ATP hydrolysis activity"/>
    <property type="evidence" value="ECO:0007669"/>
    <property type="project" value="InterPro"/>
</dbReference>
<dbReference type="SMART" id="SM00382">
    <property type="entry name" value="AAA"/>
    <property type="match status" value="1"/>
</dbReference>
<evidence type="ECO:0000259" key="4">
    <source>
        <dbReference type="PROSITE" id="PS50893"/>
    </source>
</evidence>
<dbReference type="Pfam" id="PF12399">
    <property type="entry name" value="BCA_ABC_TP_C"/>
    <property type="match status" value="1"/>
</dbReference>
<dbReference type="CDD" id="cd03219">
    <property type="entry name" value="ABC_Mj1267_LivG_branched"/>
    <property type="match status" value="1"/>
</dbReference>
<dbReference type="InterPro" id="IPR003439">
    <property type="entry name" value="ABC_transporter-like_ATP-bd"/>
</dbReference>
<dbReference type="EMBL" id="NJGD01000007">
    <property type="protein sequence ID" value="PJR14227.1"/>
    <property type="molecule type" value="Genomic_DNA"/>
</dbReference>
<dbReference type="InterPro" id="IPR051120">
    <property type="entry name" value="ABC_AA/LPS_Transport"/>
</dbReference>
<evidence type="ECO:0000256" key="2">
    <source>
        <dbReference type="ARBA" id="ARBA00022741"/>
    </source>
</evidence>